<dbReference type="EMBL" id="JABFTV010000002">
    <property type="protein sequence ID" value="MCE8023649.1"/>
    <property type="molecule type" value="Genomic_DNA"/>
</dbReference>
<protein>
    <submittedName>
        <fullName evidence="1">Uncharacterized protein</fullName>
    </submittedName>
</protein>
<name>A0ABS9APH7_9GAMM</name>
<dbReference type="RefSeq" id="WP_234253148.1">
    <property type="nucleotide sequence ID" value="NZ_JABFTV010000002.1"/>
</dbReference>
<accession>A0ABS9APH7</accession>
<sequence length="136" mass="14941">MTKITPITAAAQSRAVVHQLDPQNLAIGWMFRCGHQLDRVTAIEELTVYLMSELELPEHVAEIQALQAYAETSSANQLAHIDVDATTAHLVVMRTAGGRPVAFTAEDLMHVLSRAREEGKARVVNSTTRTPIVIQQ</sequence>
<evidence type="ECO:0000313" key="2">
    <source>
        <dbReference type="Proteomes" id="UP001320272"/>
    </source>
</evidence>
<evidence type="ECO:0000313" key="1">
    <source>
        <dbReference type="EMBL" id="MCE8023649.1"/>
    </source>
</evidence>
<gene>
    <name evidence="1" type="ORF">HOP59_05860</name>
</gene>
<proteinExistence type="predicted"/>
<keyword evidence="2" id="KW-1185">Reference proteome</keyword>
<comment type="caution">
    <text evidence="1">The sequence shown here is derived from an EMBL/GenBank/DDBJ whole genome shotgun (WGS) entry which is preliminary data.</text>
</comment>
<reference evidence="1 2" key="1">
    <citation type="journal article" date="2021" name="Front. Microbiol.">
        <title>Aerobic Denitrification and Heterotrophic Sulfur Oxidation in the Genus Halomonas Revealed by Six Novel Species Characterizations and Genome-Based Analysis.</title>
        <authorList>
            <person name="Wang L."/>
            <person name="Shao Z."/>
        </authorList>
    </citation>
    <scope>NUCLEOTIDE SEQUENCE [LARGE SCALE GENOMIC DNA]</scope>
    <source>
        <strain evidence="1 2">MCCC 1A11058</strain>
    </source>
</reference>
<dbReference type="Proteomes" id="UP001320272">
    <property type="component" value="Unassembled WGS sequence"/>
</dbReference>
<organism evidence="1 2">
    <name type="scientific">Billgrantia aerodenitrificans</name>
    <dbReference type="NCBI Taxonomy" id="2733483"/>
    <lineage>
        <taxon>Bacteria</taxon>
        <taxon>Pseudomonadati</taxon>
        <taxon>Pseudomonadota</taxon>
        <taxon>Gammaproteobacteria</taxon>
        <taxon>Oceanospirillales</taxon>
        <taxon>Halomonadaceae</taxon>
        <taxon>Billgrantia</taxon>
    </lineage>
</organism>